<feature type="compositionally biased region" description="Low complexity" evidence="1">
    <location>
        <begin position="482"/>
        <end position="496"/>
    </location>
</feature>
<feature type="compositionally biased region" description="Basic and acidic residues" evidence="1">
    <location>
        <begin position="274"/>
        <end position="285"/>
    </location>
</feature>
<dbReference type="Proteomes" id="UP001154282">
    <property type="component" value="Unassembled WGS sequence"/>
</dbReference>
<sequence>MKIRSALPTAYDPPEADMAISGRPLDPSPSPLSFTTPSAQSVPLSPPLNYKLALAGSPTPTPAKAQQWTFIGEHDLEVGLYNGEPELKISSQLKERLCLPWKRTLVARLLGKSVSYQYICSQLRWKWRPAGSMEILDLNNSTFLVNFSNEKDYLNALTGGPWVILEHYLVVHQWSHTFRTSDKPHRSVVAWVQLPELPMHFYHQEVLFALGNILGRSVKLDYHTEHKERGKFARIAVELDMTKPLKTRIRSMGGRVGYATVTGGQPAGATGRLRPMDAGDSERSQNRKGQTNHGSAQVNPTGRSNEAGKALSKTGKKPKDEQGNSNISRDRKGKEELEGVPKKGKATSQMGKANVSEVNLAKESPVSGPTQVWRMVGLKTKEVSKPSNSQPIGETTTEADLTMLDQSENEPIMLNPTHKPSAAQPDPPLGNVISTPGENASPQISNSIREHHRGKAKQARASPKKKKDSILRVAKKSHDPRSGSGNSKRSSKKQSNPAHRKAVEELLDQIQSLPPVGASSSGSKEKNEDMEVIAEPQSTGIEGDQEPVATALEGSEFPLPLRVREEWIRLFPDIVSTNLPKLRSDHRPILISSNNDHIPPRPDLQAHLTRWNKEVFGNIFWRKAKLSRQLARLEVQNEMAASDASLRQEGKIREDLEQTSWQEELLWLQKARANQIVSGDRNTRCFHTAALTRRRKNRITKLQREDGIWIEDPEMLKLMAREFYVRLYSEDGTGQQDIPALFNVLTGTMTVTKDTDKFILEKIDHRLSGWKARRFSLAWRVTLATSVLNALSNYVMQTAVLPVSVCDIIDRKVRAFIWGAEDGVSKSHLVKWETICKPKELGGLGMRSARALNLSYIMKLGWAFLNKSEELWVRVLQRKYFKVNEAGALVMKKSNFSRLWKGIVDTWPILKQRAV</sequence>
<evidence type="ECO:0000313" key="3">
    <source>
        <dbReference type="EMBL" id="CAI0476314.1"/>
    </source>
</evidence>
<protein>
    <recommendedName>
        <fullName evidence="2">DUF4283 domain-containing protein</fullName>
    </recommendedName>
</protein>
<dbReference type="AlphaFoldDB" id="A0AAV0PZY8"/>
<feature type="region of interest" description="Disordered" evidence="1">
    <location>
        <begin position="411"/>
        <end position="501"/>
    </location>
</feature>
<feature type="compositionally biased region" description="Low complexity" evidence="1">
    <location>
        <begin position="21"/>
        <end position="38"/>
    </location>
</feature>
<accession>A0AAV0PZY8</accession>
<comment type="caution">
    <text evidence="3">The sequence shown here is derived from an EMBL/GenBank/DDBJ whole genome shotgun (WGS) entry which is preliminary data.</text>
</comment>
<dbReference type="InterPro" id="IPR025558">
    <property type="entry name" value="DUF4283"/>
</dbReference>
<feature type="region of interest" description="Disordered" evidence="1">
    <location>
        <begin position="257"/>
        <end position="366"/>
    </location>
</feature>
<feature type="compositionally biased region" description="Basic and acidic residues" evidence="1">
    <location>
        <begin position="317"/>
        <end position="341"/>
    </location>
</feature>
<reference evidence="3" key="1">
    <citation type="submission" date="2022-08" db="EMBL/GenBank/DDBJ databases">
        <authorList>
            <person name="Gutierrez-Valencia J."/>
        </authorList>
    </citation>
    <scope>NUCLEOTIDE SEQUENCE</scope>
</reference>
<dbReference type="PANTHER" id="PTHR31286">
    <property type="entry name" value="GLYCINE-RICH CELL WALL STRUCTURAL PROTEIN 1.8-LIKE"/>
    <property type="match status" value="1"/>
</dbReference>
<name>A0AAV0PZY8_9ROSI</name>
<feature type="region of interest" description="Disordered" evidence="1">
    <location>
        <begin position="1"/>
        <end position="40"/>
    </location>
</feature>
<evidence type="ECO:0000256" key="1">
    <source>
        <dbReference type="SAM" id="MobiDB-lite"/>
    </source>
</evidence>
<proteinExistence type="predicted"/>
<feature type="domain" description="DUF4283" evidence="2">
    <location>
        <begin position="101"/>
        <end position="180"/>
    </location>
</feature>
<feature type="compositionally biased region" description="Basic residues" evidence="1">
    <location>
        <begin position="450"/>
        <end position="467"/>
    </location>
</feature>
<evidence type="ECO:0000259" key="2">
    <source>
        <dbReference type="Pfam" id="PF14111"/>
    </source>
</evidence>
<dbReference type="Pfam" id="PF14111">
    <property type="entry name" value="DUF4283"/>
    <property type="match status" value="1"/>
</dbReference>
<feature type="compositionally biased region" description="Polar residues" evidence="1">
    <location>
        <begin position="287"/>
        <end position="304"/>
    </location>
</feature>
<evidence type="ECO:0000313" key="4">
    <source>
        <dbReference type="Proteomes" id="UP001154282"/>
    </source>
</evidence>
<feature type="region of interest" description="Disordered" evidence="1">
    <location>
        <begin position="511"/>
        <end position="530"/>
    </location>
</feature>
<keyword evidence="4" id="KW-1185">Reference proteome</keyword>
<dbReference type="PANTHER" id="PTHR31286:SF99">
    <property type="entry name" value="DUF4283 DOMAIN-CONTAINING PROTEIN"/>
    <property type="match status" value="1"/>
</dbReference>
<feature type="compositionally biased region" description="Polar residues" evidence="1">
    <location>
        <begin position="432"/>
        <end position="447"/>
    </location>
</feature>
<dbReference type="InterPro" id="IPR040256">
    <property type="entry name" value="At4g02000-like"/>
</dbReference>
<organism evidence="3 4">
    <name type="scientific">Linum tenue</name>
    <dbReference type="NCBI Taxonomy" id="586396"/>
    <lineage>
        <taxon>Eukaryota</taxon>
        <taxon>Viridiplantae</taxon>
        <taxon>Streptophyta</taxon>
        <taxon>Embryophyta</taxon>
        <taxon>Tracheophyta</taxon>
        <taxon>Spermatophyta</taxon>
        <taxon>Magnoliopsida</taxon>
        <taxon>eudicotyledons</taxon>
        <taxon>Gunneridae</taxon>
        <taxon>Pentapetalae</taxon>
        <taxon>rosids</taxon>
        <taxon>fabids</taxon>
        <taxon>Malpighiales</taxon>
        <taxon>Linaceae</taxon>
        <taxon>Linum</taxon>
    </lineage>
</organism>
<gene>
    <name evidence="3" type="ORF">LITE_LOCUS40728</name>
</gene>
<dbReference type="EMBL" id="CAMGYJ010000009">
    <property type="protein sequence ID" value="CAI0476314.1"/>
    <property type="molecule type" value="Genomic_DNA"/>
</dbReference>